<feature type="domain" description="S5 DRBM" evidence="10">
    <location>
        <begin position="16"/>
        <end position="79"/>
    </location>
</feature>
<evidence type="ECO:0000256" key="5">
    <source>
        <dbReference type="ARBA" id="ARBA00022980"/>
    </source>
</evidence>
<dbReference type="InterPro" id="IPR014721">
    <property type="entry name" value="Ribsml_uS5_D2-typ_fold_subgr"/>
</dbReference>
<evidence type="ECO:0000256" key="6">
    <source>
        <dbReference type="ARBA" id="ARBA00023274"/>
    </source>
</evidence>
<dbReference type="HAMAP" id="MF_01307_B">
    <property type="entry name" value="Ribosomal_uS5_B"/>
    <property type="match status" value="1"/>
</dbReference>
<comment type="function">
    <text evidence="1 8">Located at the back of the 30S subunit body where it stabilizes the conformation of the head with respect to the body.</text>
</comment>
<dbReference type="Pfam" id="PF00333">
    <property type="entry name" value="Ribosomal_S5"/>
    <property type="match status" value="1"/>
</dbReference>
<evidence type="ECO:0000256" key="4">
    <source>
        <dbReference type="ARBA" id="ARBA00022884"/>
    </source>
</evidence>
<comment type="caution">
    <text evidence="11">The sequence shown here is derived from an EMBL/GenBank/DDBJ whole genome shotgun (WGS) entry which is preliminary data.</text>
</comment>
<gene>
    <name evidence="8 11" type="primary">rpsE</name>
    <name evidence="11" type="ORF">OVY01_13870</name>
</gene>
<dbReference type="PROSITE" id="PS50881">
    <property type="entry name" value="S5_DSRBD"/>
    <property type="match status" value="1"/>
</dbReference>
<evidence type="ECO:0000313" key="12">
    <source>
        <dbReference type="Proteomes" id="UP001082899"/>
    </source>
</evidence>
<keyword evidence="4 8" id="KW-0694">RNA-binding</keyword>
<keyword evidence="3 8" id="KW-0699">rRNA-binding</keyword>
<protein>
    <recommendedName>
        <fullName evidence="7 8">Small ribosomal subunit protein uS5</fullName>
    </recommendedName>
</protein>
<evidence type="ECO:0000256" key="8">
    <source>
        <dbReference type="HAMAP-Rule" id="MF_01307"/>
    </source>
</evidence>
<dbReference type="NCBIfam" id="TIGR01021">
    <property type="entry name" value="rpsE_bact"/>
    <property type="match status" value="1"/>
</dbReference>
<comment type="function">
    <text evidence="8">With S4 and S12 plays an important role in translational accuracy.</text>
</comment>
<dbReference type="PROSITE" id="PS00585">
    <property type="entry name" value="RIBOSOMAL_S5"/>
    <property type="match status" value="1"/>
</dbReference>
<comment type="subunit">
    <text evidence="8">Part of the 30S ribosomal subunit. Contacts proteins S4 and S8.</text>
</comment>
<dbReference type="Gene3D" id="3.30.160.20">
    <property type="match status" value="1"/>
</dbReference>
<keyword evidence="12" id="KW-1185">Reference proteome</keyword>
<dbReference type="GO" id="GO:0005840">
    <property type="term" value="C:ribosome"/>
    <property type="evidence" value="ECO:0007669"/>
    <property type="project" value="UniProtKB-KW"/>
</dbReference>
<dbReference type="PANTHER" id="PTHR48277">
    <property type="entry name" value="MITOCHONDRIAL RIBOSOMAL PROTEIN S5"/>
    <property type="match status" value="1"/>
</dbReference>
<comment type="domain">
    <text evidence="8">The N-terminal domain interacts with the head of the 30S subunit; the C-terminal domain interacts with the body and contacts protein S4. The interaction surface between S4 and S5 is involved in control of translational fidelity.</text>
</comment>
<dbReference type="Pfam" id="PF03719">
    <property type="entry name" value="Ribosomal_S5_C"/>
    <property type="match status" value="1"/>
</dbReference>
<dbReference type="InterPro" id="IPR000851">
    <property type="entry name" value="Ribosomal_uS5"/>
</dbReference>
<dbReference type="InterPro" id="IPR005712">
    <property type="entry name" value="Ribosomal_uS5_bac-type"/>
</dbReference>
<evidence type="ECO:0000256" key="1">
    <source>
        <dbReference type="ARBA" id="ARBA00003093"/>
    </source>
</evidence>
<dbReference type="EMBL" id="JAPMXC010000003">
    <property type="protein sequence ID" value="MCY0388304.1"/>
    <property type="molecule type" value="Genomic_DNA"/>
</dbReference>
<evidence type="ECO:0000256" key="2">
    <source>
        <dbReference type="ARBA" id="ARBA00008945"/>
    </source>
</evidence>
<reference evidence="11" key="1">
    <citation type="submission" date="2022-11" db="EMBL/GenBank/DDBJ databases">
        <title>Robbsia betulipollinis sp. nov., isolated from pollen of birch (Betula pendula).</title>
        <authorList>
            <person name="Shi H."/>
            <person name="Ambika Manirajan B."/>
            <person name="Ratering S."/>
            <person name="Geissler-Plaum R."/>
            <person name="Schnell S."/>
        </authorList>
    </citation>
    <scope>NUCLEOTIDE SEQUENCE</scope>
    <source>
        <strain evidence="11">Bb-Pol-6</strain>
    </source>
</reference>
<dbReference type="PANTHER" id="PTHR48277:SF1">
    <property type="entry name" value="MITOCHONDRIAL RIBOSOMAL PROTEIN S5"/>
    <property type="match status" value="1"/>
</dbReference>
<dbReference type="SUPFAM" id="SSF54768">
    <property type="entry name" value="dsRNA-binding domain-like"/>
    <property type="match status" value="1"/>
</dbReference>
<dbReference type="RefSeq" id="WP_267848196.1">
    <property type="nucleotide sequence ID" value="NZ_JAPMXC010000003.1"/>
</dbReference>
<keyword evidence="6 8" id="KW-0687">Ribonucleoprotein</keyword>
<dbReference type="Gene3D" id="3.30.230.10">
    <property type="match status" value="1"/>
</dbReference>
<evidence type="ECO:0000256" key="3">
    <source>
        <dbReference type="ARBA" id="ARBA00022730"/>
    </source>
</evidence>
<dbReference type="InterPro" id="IPR020568">
    <property type="entry name" value="Ribosomal_Su5_D2-typ_SF"/>
</dbReference>
<accession>A0ABT3ZP18</accession>
<dbReference type="SUPFAM" id="SSF54211">
    <property type="entry name" value="Ribosomal protein S5 domain 2-like"/>
    <property type="match status" value="1"/>
</dbReference>
<evidence type="ECO:0000313" key="11">
    <source>
        <dbReference type="EMBL" id="MCY0388304.1"/>
    </source>
</evidence>
<dbReference type="InterPro" id="IPR005324">
    <property type="entry name" value="Ribosomal_uS5_C"/>
</dbReference>
<name>A0ABT3ZP18_9BURK</name>
<proteinExistence type="inferred from homology"/>
<evidence type="ECO:0000256" key="7">
    <source>
        <dbReference type="ARBA" id="ARBA00035255"/>
    </source>
</evidence>
<evidence type="ECO:0000259" key="10">
    <source>
        <dbReference type="PROSITE" id="PS50881"/>
    </source>
</evidence>
<keyword evidence="5 8" id="KW-0689">Ribosomal protein</keyword>
<dbReference type="InterPro" id="IPR018192">
    <property type="entry name" value="Ribosomal_uS5_N_CS"/>
</dbReference>
<sequence length="171" mass="18100">MAKIQSRAQTESEDGLLEKPIAVVRTTKVAKGGRVMSFSVVAVVGDGDGRVGMGKGKAKEVPAAMQKAMENGRRNMFKVSLKGNTLHHEVSSRYGAASVILLPAKEGTGVIAGGPMRPLFEVLGLRDVVAKSHGSSNPYNMIRATLECLRKQSTPADIAAKRGKTVEDILG</sequence>
<evidence type="ECO:0000256" key="9">
    <source>
        <dbReference type="RuleBase" id="RU003823"/>
    </source>
</evidence>
<organism evidence="11 12">
    <name type="scientific">Robbsia betulipollinis</name>
    <dbReference type="NCBI Taxonomy" id="2981849"/>
    <lineage>
        <taxon>Bacteria</taxon>
        <taxon>Pseudomonadati</taxon>
        <taxon>Pseudomonadota</taxon>
        <taxon>Betaproteobacteria</taxon>
        <taxon>Burkholderiales</taxon>
        <taxon>Burkholderiaceae</taxon>
        <taxon>Robbsia</taxon>
    </lineage>
</organism>
<dbReference type="InterPro" id="IPR013810">
    <property type="entry name" value="Ribosomal_uS5_N"/>
</dbReference>
<dbReference type="Proteomes" id="UP001082899">
    <property type="component" value="Unassembled WGS sequence"/>
</dbReference>
<comment type="similarity">
    <text evidence="2 8 9">Belongs to the universal ribosomal protein uS5 family.</text>
</comment>